<keyword evidence="2" id="KW-1133">Transmembrane helix</keyword>
<evidence type="ECO:0000313" key="3">
    <source>
        <dbReference type="EMBL" id="WGL17281.1"/>
    </source>
</evidence>
<name>A0ABY8NED6_9GAMM</name>
<accession>A0ABY8NED6</accession>
<dbReference type="InterPro" id="IPR025489">
    <property type="entry name" value="DUF4381"/>
</dbReference>
<dbReference type="EMBL" id="CP118605">
    <property type="protein sequence ID" value="WGL17281.1"/>
    <property type="molecule type" value="Genomic_DNA"/>
</dbReference>
<protein>
    <submittedName>
        <fullName evidence="3">DUF4381 domain-containing protein</fullName>
    </submittedName>
</protein>
<dbReference type="Pfam" id="PF14316">
    <property type="entry name" value="DUF4381"/>
    <property type="match status" value="1"/>
</dbReference>
<keyword evidence="2" id="KW-0472">Membrane</keyword>
<dbReference type="RefSeq" id="WP_280321126.1">
    <property type="nucleotide sequence ID" value="NZ_CP118605.1"/>
</dbReference>
<feature type="region of interest" description="Disordered" evidence="1">
    <location>
        <begin position="179"/>
        <end position="203"/>
    </location>
</feature>
<feature type="transmembrane region" description="Helical" evidence="2">
    <location>
        <begin position="50"/>
        <end position="71"/>
    </location>
</feature>
<proteinExistence type="predicted"/>
<evidence type="ECO:0000256" key="2">
    <source>
        <dbReference type="SAM" id="Phobius"/>
    </source>
</evidence>
<organism evidence="3 4">
    <name type="scientific">Microbulbifer bruguierae</name>
    <dbReference type="NCBI Taxonomy" id="3029061"/>
    <lineage>
        <taxon>Bacteria</taxon>
        <taxon>Pseudomonadati</taxon>
        <taxon>Pseudomonadota</taxon>
        <taxon>Gammaproteobacteria</taxon>
        <taxon>Cellvibrionales</taxon>
        <taxon>Microbulbiferaceae</taxon>
        <taxon>Microbulbifer</taxon>
    </lineage>
</organism>
<sequence length="203" mass="22335">MRFLPSQQAVPPANPRPGPQLTPEMQELLNQLKDIQEPAPIGWWPPAPGWWITAGIVISLVVAAALVIMRLRQIQHRKLYRTEGARLVNAVDTAAPRAVEEINTLLKRVAVVTFGRRRCAALTGRGWVDFLQETGQQPMPDTAARALTESLYTSLSPAESDVTALQQYAVEWVRSHRADTEAQPLRTASAVNPGGDREEASSV</sequence>
<gene>
    <name evidence="3" type="ORF">PVT68_03025</name>
</gene>
<dbReference type="Proteomes" id="UP001236500">
    <property type="component" value="Chromosome"/>
</dbReference>
<keyword evidence="2" id="KW-0812">Transmembrane</keyword>
<evidence type="ECO:0000313" key="4">
    <source>
        <dbReference type="Proteomes" id="UP001236500"/>
    </source>
</evidence>
<keyword evidence="4" id="KW-1185">Reference proteome</keyword>
<evidence type="ECO:0000256" key="1">
    <source>
        <dbReference type="SAM" id="MobiDB-lite"/>
    </source>
</evidence>
<reference evidence="3 4" key="1">
    <citation type="submission" date="2023-02" db="EMBL/GenBank/DDBJ databases">
        <title>Description and genomic characterization of Microbulbifer bruguierae sp. nov., isolated from the sediment of mangrove plant Bruguiera sexangula.</title>
        <authorList>
            <person name="Long M."/>
        </authorList>
    </citation>
    <scope>NUCLEOTIDE SEQUENCE [LARGE SCALE GENOMIC DNA]</scope>
    <source>
        <strain evidence="3 4">H12</strain>
    </source>
</reference>